<dbReference type="InterPro" id="IPR018060">
    <property type="entry name" value="HTH_AraC"/>
</dbReference>
<reference evidence="6 7" key="1">
    <citation type="submission" date="2017-07" db="EMBL/GenBank/DDBJ databases">
        <title>Acidovorax KNDSW TSA 6 genome sequence and assembly.</title>
        <authorList>
            <person name="Mayilraj S."/>
        </authorList>
    </citation>
    <scope>NUCLEOTIDE SEQUENCE [LARGE SCALE GENOMIC DNA]</scope>
    <source>
        <strain evidence="6 7">KNDSW-TSA6</strain>
    </source>
</reference>
<dbReference type="RefSeq" id="WP_094289300.1">
    <property type="nucleotide sequence ID" value="NZ_NOIG01000006.1"/>
</dbReference>
<dbReference type="GO" id="GO:0043565">
    <property type="term" value="F:sequence-specific DNA binding"/>
    <property type="evidence" value="ECO:0007669"/>
    <property type="project" value="InterPro"/>
</dbReference>
<dbReference type="GO" id="GO:0003700">
    <property type="term" value="F:DNA-binding transcription factor activity"/>
    <property type="evidence" value="ECO:0007669"/>
    <property type="project" value="InterPro"/>
</dbReference>
<keyword evidence="4" id="KW-0804">Transcription</keyword>
<keyword evidence="2" id="KW-0238">DNA-binding</keyword>
<dbReference type="SUPFAM" id="SSF46689">
    <property type="entry name" value="Homeodomain-like"/>
    <property type="match status" value="2"/>
</dbReference>
<dbReference type="AlphaFoldDB" id="A0A235EPN1"/>
<dbReference type="InterPro" id="IPR018062">
    <property type="entry name" value="HTH_AraC-typ_CS"/>
</dbReference>
<evidence type="ECO:0000256" key="4">
    <source>
        <dbReference type="ARBA" id="ARBA00023163"/>
    </source>
</evidence>
<keyword evidence="3" id="KW-0010">Activator</keyword>
<dbReference type="PROSITE" id="PS01124">
    <property type="entry name" value="HTH_ARAC_FAMILY_2"/>
    <property type="match status" value="1"/>
</dbReference>
<keyword evidence="1" id="KW-0805">Transcription regulation</keyword>
<name>A0A235EPN1_9BURK</name>
<dbReference type="InterPro" id="IPR050204">
    <property type="entry name" value="AraC_XylS_family_regulators"/>
</dbReference>
<dbReference type="SMART" id="SM00342">
    <property type="entry name" value="HTH_ARAC"/>
    <property type="match status" value="1"/>
</dbReference>
<dbReference type="InterPro" id="IPR009057">
    <property type="entry name" value="Homeodomain-like_sf"/>
</dbReference>
<comment type="caution">
    <text evidence="6">The sequence shown here is derived from an EMBL/GenBank/DDBJ whole genome shotgun (WGS) entry which is preliminary data.</text>
</comment>
<dbReference type="PANTHER" id="PTHR46796:SF2">
    <property type="entry name" value="TRANSCRIPTIONAL REGULATORY PROTEIN"/>
    <property type="match status" value="1"/>
</dbReference>
<proteinExistence type="predicted"/>
<dbReference type="InterPro" id="IPR037923">
    <property type="entry name" value="HTH-like"/>
</dbReference>
<dbReference type="Pfam" id="PF12833">
    <property type="entry name" value="HTH_18"/>
    <property type="match status" value="1"/>
</dbReference>
<dbReference type="OrthoDB" id="3631840at2"/>
<dbReference type="Proteomes" id="UP000215441">
    <property type="component" value="Unassembled WGS sequence"/>
</dbReference>
<sequence>MQQKPFRFLPTALPGIEAMQADSRLVFGRHMHLQFGLGVIERGAQKSASGRGIVESGPGDTITVNPGEVHDGMPLDERGRAWRMLYLEPSLVAPLAADVHPGPLGSAFEFHAPTMRDARLAAQVLALFDAATHRPNHSAATLHVEECLLQVLGGLLRPKGHQQSAASITRARTMMDDDPTAPWSLAQLADAASLSRYQLVRQFAQATGLTPHAYLLQRRLQLARHLMGAGTPLADVAAASGFADQSHLTRLFTRSFGITPGAYVRARG</sequence>
<dbReference type="Gene3D" id="1.10.10.60">
    <property type="entry name" value="Homeodomain-like"/>
    <property type="match status" value="2"/>
</dbReference>
<dbReference type="EMBL" id="NOIG01000006">
    <property type="protein sequence ID" value="OYD50517.1"/>
    <property type="molecule type" value="Genomic_DNA"/>
</dbReference>
<keyword evidence="7" id="KW-1185">Reference proteome</keyword>
<evidence type="ECO:0000313" key="6">
    <source>
        <dbReference type="EMBL" id="OYD50517.1"/>
    </source>
</evidence>
<dbReference type="PROSITE" id="PS00041">
    <property type="entry name" value="HTH_ARAC_FAMILY_1"/>
    <property type="match status" value="1"/>
</dbReference>
<dbReference type="PANTHER" id="PTHR46796">
    <property type="entry name" value="HTH-TYPE TRANSCRIPTIONAL ACTIVATOR RHAS-RELATED"/>
    <property type="match status" value="1"/>
</dbReference>
<gene>
    <name evidence="6" type="ORF">CBY09_10785</name>
</gene>
<evidence type="ECO:0000313" key="7">
    <source>
        <dbReference type="Proteomes" id="UP000215441"/>
    </source>
</evidence>
<protein>
    <submittedName>
        <fullName evidence="6">AraC family transcriptional regulator</fullName>
    </submittedName>
</protein>
<accession>A0A235EPN1</accession>
<feature type="domain" description="HTH araC/xylS-type" evidence="5">
    <location>
        <begin position="169"/>
        <end position="266"/>
    </location>
</feature>
<dbReference type="SUPFAM" id="SSF51215">
    <property type="entry name" value="Regulatory protein AraC"/>
    <property type="match status" value="1"/>
</dbReference>
<dbReference type="Pfam" id="PF02311">
    <property type="entry name" value="AraC_binding"/>
    <property type="match status" value="1"/>
</dbReference>
<evidence type="ECO:0000256" key="1">
    <source>
        <dbReference type="ARBA" id="ARBA00023015"/>
    </source>
</evidence>
<evidence type="ECO:0000256" key="3">
    <source>
        <dbReference type="ARBA" id="ARBA00023159"/>
    </source>
</evidence>
<organism evidence="6 7">
    <name type="scientific">Acidovorax kalamii</name>
    <dbReference type="NCBI Taxonomy" id="2004485"/>
    <lineage>
        <taxon>Bacteria</taxon>
        <taxon>Pseudomonadati</taxon>
        <taxon>Pseudomonadota</taxon>
        <taxon>Betaproteobacteria</taxon>
        <taxon>Burkholderiales</taxon>
        <taxon>Comamonadaceae</taxon>
        <taxon>Acidovorax</taxon>
    </lineage>
</organism>
<evidence type="ECO:0000256" key="2">
    <source>
        <dbReference type="ARBA" id="ARBA00023125"/>
    </source>
</evidence>
<evidence type="ECO:0000259" key="5">
    <source>
        <dbReference type="PROSITE" id="PS01124"/>
    </source>
</evidence>
<dbReference type="InterPro" id="IPR003313">
    <property type="entry name" value="AraC-bd"/>
</dbReference>